<comment type="caution">
    <text evidence="3">The sequence shown here is derived from an EMBL/GenBank/DDBJ whole genome shotgun (WGS) entry which is preliminary data.</text>
</comment>
<proteinExistence type="predicted"/>
<dbReference type="PANTHER" id="PTHR43798">
    <property type="entry name" value="MONOACYLGLYCEROL LIPASE"/>
    <property type="match status" value="1"/>
</dbReference>
<reference evidence="3" key="1">
    <citation type="journal article" date="2023" name="Mol. Phylogenet. Evol.">
        <title>Genome-scale phylogeny and comparative genomics of the fungal order Sordariales.</title>
        <authorList>
            <person name="Hensen N."/>
            <person name="Bonometti L."/>
            <person name="Westerberg I."/>
            <person name="Brannstrom I.O."/>
            <person name="Guillou S."/>
            <person name="Cros-Aarteil S."/>
            <person name="Calhoun S."/>
            <person name="Haridas S."/>
            <person name="Kuo A."/>
            <person name="Mondo S."/>
            <person name="Pangilinan J."/>
            <person name="Riley R."/>
            <person name="LaButti K."/>
            <person name="Andreopoulos B."/>
            <person name="Lipzen A."/>
            <person name="Chen C."/>
            <person name="Yan M."/>
            <person name="Daum C."/>
            <person name="Ng V."/>
            <person name="Clum A."/>
            <person name="Steindorff A."/>
            <person name="Ohm R.A."/>
            <person name="Martin F."/>
            <person name="Silar P."/>
            <person name="Natvig D.O."/>
            <person name="Lalanne C."/>
            <person name="Gautier V."/>
            <person name="Ament-Velasquez S.L."/>
            <person name="Kruys A."/>
            <person name="Hutchinson M.I."/>
            <person name="Powell A.J."/>
            <person name="Barry K."/>
            <person name="Miller A.N."/>
            <person name="Grigoriev I.V."/>
            <person name="Debuchy R."/>
            <person name="Gladieux P."/>
            <person name="Hiltunen Thoren M."/>
            <person name="Johannesson H."/>
        </authorList>
    </citation>
    <scope>NUCLEOTIDE SEQUENCE</scope>
    <source>
        <strain evidence="3">CBS 168.71</strain>
    </source>
</reference>
<dbReference type="RefSeq" id="XP_062658024.1">
    <property type="nucleotide sequence ID" value="XM_062808127.1"/>
</dbReference>
<dbReference type="GO" id="GO:0047372">
    <property type="term" value="F:monoacylglycerol lipase activity"/>
    <property type="evidence" value="ECO:0007669"/>
    <property type="project" value="TreeGrafter"/>
</dbReference>
<dbReference type="InterPro" id="IPR029058">
    <property type="entry name" value="AB_hydrolase_fold"/>
</dbReference>
<feature type="compositionally biased region" description="Low complexity" evidence="1">
    <location>
        <begin position="22"/>
        <end position="35"/>
    </location>
</feature>
<dbReference type="GO" id="GO:0016020">
    <property type="term" value="C:membrane"/>
    <property type="evidence" value="ECO:0007669"/>
    <property type="project" value="TreeGrafter"/>
</dbReference>
<accession>A0AAE0HDT8</accession>
<protein>
    <submittedName>
        <fullName evidence="3">Alpha/Beta hydrolase protein</fullName>
    </submittedName>
</protein>
<dbReference type="Gene3D" id="3.40.50.1820">
    <property type="entry name" value="alpha/beta hydrolase"/>
    <property type="match status" value="1"/>
</dbReference>
<keyword evidence="3" id="KW-0378">Hydrolase</keyword>
<dbReference type="GeneID" id="87845075"/>
<dbReference type="PANTHER" id="PTHR43798:SF33">
    <property type="entry name" value="HYDROLASE, PUTATIVE (AFU_ORTHOLOGUE AFUA_2G14860)-RELATED"/>
    <property type="match status" value="1"/>
</dbReference>
<dbReference type="AlphaFoldDB" id="A0AAE0HDT8"/>
<dbReference type="Proteomes" id="UP001278766">
    <property type="component" value="Unassembled WGS sequence"/>
</dbReference>
<dbReference type="InterPro" id="IPR000073">
    <property type="entry name" value="AB_hydrolase_1"/>
</dbReference>
<dbReference type="InterPro" id="IPR050266">
    <property type="entry name" value="AB_hydrolase_sf"/>
</dbReference>
<evidence type="ECO:0000256" key="1">
    <source>
        <dbReference type="SAM" id="MobiDB-lite"/>
    </source>
</evidence>
<evidence type="ECO:0000313" key="4">
    <source>
        <dbReference type="Proteomes" id="UP001278766"/>
    </source>
</evidence>
<dbReference type="EMBL" id="JAUEPN010000005">
    <property type="protein sequence ID" value="KAK3294510.1"/>
    <property type="molecule type" value="Genomic_DNA"/>
</dbReference>
<dbReference type="SUPFAM" id="SSF53474">
    <property type="entry name" value="alpha/beta-Hydrolases"/>
    <property type="match status" value="1"/>
</dbReference>
<name>A0AAE0HDT8_9PEZI</name>
<reference evidence="3" key="2">
    <citation type="submission" date="2023-06" db="EMBL/GenBank/DDBJ databases">
        <authorList>
            <consortium name="Lawrence Berkeley National Laboratory"/>
            <person name="Haridas S."/>
            <person name="Hensen N."/>
            <person name="Bonometti L."/>
            <person name="Westerberg I."/>
            <person name="Brannstrom I.O."/>
            <person name="Guillou S."/>
            <person name="Cros-Aarteil S."/>
            <person name="Calhoun S."/>
            <person name="Kuo A."/>
            <person name="Mondo S."/>
            <person name="Pangilinan J."/>
            <person name="Riley R."/>
            <person name="Labutti K."/>
            <person name="Andreopoulos B."/>
            <person name="Lipzen A."/>
            <person name="Chen C."/>
            <person name="Yanf M."/>
            <person name="Daum C."/>
            <person name="Ng V."/>
            <person name="Clum A."/>
            <person name="Steindorff A."/>
            <person name="Ohm R."/>
            <person name="Martin F."/>
            <person name="Silar P."/>
            <person name="Natvig D."/>
            <person name="Lalanne C."/>
            <person name="Gautier V."/>
            <person name="Ament-Velasquez S.L."/>
            <person name="Kruys A."/>
            <person name="Hutchinson M.I."/>
            <person name="Powell A.J."/>
            <person name="Barry K."/>
            <person name="Miller A.N."/>
            <person name="Grigoriev I.V."/>
            <person name="Debuchy R."/>
            <person name="Gladieux P."/>
            <person name="Thoren M.H."/>
            <person name="Johannesson H."/>
        </authorList>
    </citation>
    <scope>NUCLEOTIDE SEQUENCE</scope>
    <source>
        <strain evidence="3">CBS 168.71</strain>
    </source>
</reference>
<organism evidence="3 4">
    <name type="scientific">Chaetomium fimeti</name>
    <dbReference type="NCBI Taxonomy" id="1854472"/>
    <lineage>
        <taxon>Eukaryota</taxon>
        <taxon>Fungi</taxon>
        <taxon>Dikarya</taxon>
        <taxon>Ascomycota</taxon>
        <taxon>Pezizomycotina</taxon>
        <taxon>Sordariomycetes</taxon>
        <taxon>Sordariomycetidae</taxon>
        <taxon>Sordariales</taxon>
        <taxon>Chaetomiaceae</taxon>
        <taxon>Chaetomium</taxon>
    </lineage>
</organism>
<feature type="region of interest" description="Disordered" evidence="1">
    <location>
        <begin position="1"/>
        <end position="43"/>
    </location>
</feature>
<dbReference type="Pfam" id="PF00561">
    <property type="entry name" value="Abhydrolase_1"/>
    <property type="match status" value="1"/>
</dbReference>
<sequence length="310" mass="33945">MADAALSATGLDPTAIPPPPTTGTGTQPAPETTPFTHPPPFHLSLNPAQPTTLLLLHGLLSSHLEYTHVIPHLSAYHLLLVDLPGHSNSFSASTPPLPQSYTLPSMADALAPLIRTHAHNGRAHVVGLSMGGYVALELARRHPDLCCSVWVTGAAPLGGLFAWMAARPAWVDGFMWAVEVLPERVYEWMVGMQGMRPHREVRGEMKRNRRWEVLYGVYGSILEGEGGWERVGAVDGRVRVLTVAGGKQDDVEATRRMGRVWREMGREGCKAAVVREAVHAWDLQMPELFAEGVKAWVEGRELPGEFELLE</sequence>
<evidence type="ECO:0000259" key="2">
    <source>
        <dbReference type="Pfam" id="PF00561"/>
    </source>
</evidence>
<evidence type="ECO:0000313" key="3">
    <source>
        <dbReference type="EMBL" id="KAK3294510.1"/>
    </source>
</evidence>
<keyword evidence="4" id="KW-1185">Reference proteome</keyword>
<dbReference type="GO" id="GO:0046464">
    <property type="term" value="P:acylglycerol catabolic process"/>
    <property type="evidence" value="ECO:0007669"/>
    <property type="project" value="TreeGrafter"/>
</dbReference>
<gene>
    <name evidence="3" type="ORF">B0H64DRAFT_475964</name>
</gene>
<feature type="domain" description="AB hydrolase-1" evidence="2">
    <location>
        <begin position="52"/>
        <end position="208"/>
    </location>
</feature>